<dbReference type="Proteomes" id="UP000821853">
    <property type="component" value="Chromosome 4"/>
</dbReference>
<dbReference type="GO" id="GO:0005737">
    <property type="term" value="C:cytoplasm"/>
    <property type="evidence" value="ECO:0007669"/>
    <property type="project" value="TreeGrafter"/>
</dbReference>
<dbReference type="PANTHER" id="PTHR24300">
    <property type="entry name" value="CYTOCHROME P450 508A4-RELATED"/>
    <property type="match status" value="1"/>
</dbReference>
<protein>
    <recommendedName>
        <fullName evidence="9">Cytochrome P450</fullName>
    </recommendedName>
</protein>
<comment type="cofactor">
    <cofactor evidence="5">
        <name>heme</name>
        <dbReference type="ChEBI" id="CHEBI:30413"/>
    </cofactor>
</comment>
<feature type="chain" id="PRO_5039935906" description="Cytochrome P450" evidence="6">
    <location>
        <begin position="17"/>
        <end position="817"/>
    </location>
</feature>
<dbReference type="PANTHER" id="PTHR24300:SF375">
    <property type="entry name" value="CYTOCHROME P450 FAMILY"/>
    <property type="match status" value="1"/>
</dbReference>
<dbReference type="InterPro" id="IPR017972">
    <property type="entry name" value="Cyt_P450_CS"/>
</dbReference>
<evidence type="ECO:0000313" key="8">
    <source>
        <dbReference type="Proteomes" id="UP000821853"/>
    </source>
</evidence>
<keyword evidence="8" id="KW-1185">Reference proteome</keyword>
<dbReference type="GO" id="GO:0016712">
    <property type="term" value="F:oxidoreductase activity, acting on paired donors, with incorporation or reduction of molecular oxygen, reduced flavin or flavoprotein as one donor, and incorporation of one atom of oxygen"/>
    <property type="evidence" value="ECO:0007669"/>
    <property type="project" value="TreeGrafter"/>
</dbReference>
<dbReference type="InterPro" id="IPR001128">
    <property type="entry name" value="Cyt_P450"/>
</dbReference>
<keyword evidence="4" id="KW-0560">Oxidoreductase</keyword>
<dbReference type="GO" id="GO:0020037">
    <property type="term" value="F:heme binding"/>
    <property type="evidence" value="ECO:0007669"/>
    <property type="project" value="InterPro"/>
</dbReference>
<dbReference type="FunFam" id="1.10.630.10:FF:000094">
    <property type="entry name" value="cytochrome P450 2J6-like"/>
    <property type="match status" value="1"/>
</dbReference>
<reference evidence="7 8" key="1">
    <citation type="journal article" date="2020" name="Cell">
        <title>Large-Scale Comparative Analyses of Tick Genomes Elucidate Their Genetic Diversity and Vector Capacities.</title>
        <authorList>
            <consortium name="Tick Genome and Microbiome Consortium (TIGMIC)"/>
            <person name="Jia N."/>
            <person name="Wang J."/>
            <person name="Shi W."/>
            <person name="Du L."/>
            <person name="Sun Y."/>
            <person name="Zhan W."/>
            <person name="Jiang J.F."/>
            <person name="Wang Q."/>
            <person name="Zhang B."/>
            <person name="Ji P."/>
            <person name="Bell-Sakyi L."/>
            <person name="Cui X.M."/>
            <person name="Yuan T.T."/>
            <person name="Jiang B.G."/>
            <person name="Yang W.F."/>
            <person name="Lam T.T."/>
            <person name="Chang Q.C."/>
            <person name="Ding S.J."/>
            <person name="Wang X.J."/>
            <person name="Zhu J.G."/>
            <person name="Ruan X.D."/>
            <person name="Zhao L."/>
            <person name="Wei J.T."/>
            <person name="Ye R.Z."/>
            <person name="Que T.C."/>
            <person name="Du C.H."/>
            <person name="Zhou Y.H."/>
            <person name="Cheng J.X."/>
            <person name="Dai P.F."/>
            <person name="Guo W.B."/>
            <person name="Han X.H."/>
            <person name="Huang E.J."/>
            <person name="Li L.F."/>
            <person name="Wei W."/>
            <person name="Gao Y.C."/>
            <person name="Liu J.Z."/>
            <person name="Shao H.Z."/>
            <person name="Wang X."/>
            <person name="Wang C.C."/>
            <person name="Yang T.C."/>
            <person name="Huo Q.B."/>
            <person name="Li W."/>
            <person name="Chen H.Y."/>
            <person name="Chen S.E."/>
            <person name="Zhou L.G."/>
            <person name="Ni X.B."/>
            <person name="Tian J.H."/>
            <person name="Sheng Y."/>
            <person name="Liu T."/>
            <person name="Pan Y.S."/>
            <person name="Xia L.Y."/>
            <person name="Li J."/>
            <person name="Zhao F."/>
            <person name="Cao W.C."/>
        </authorList>
    </citation>
    <scope>NUCLEOTIDE SEQUENCE [LARGE SCALE GENOMIC DNA]</scope>
    <source>
        <strain evidence="7">HaeL-2018</strain>
    </source>
</reference>
<feature type="binding site" description="axial binding residue" evidence="5">
    <location>
        <position position="430"/>
    </location>
    <ligand>
        <name>heme</name>
        <dbReference type="ChEBI" id="CHEBI:30413"/>
    </ligand>
    <ligandPart>
        <name>Fe</name>
        <dbReference type="ChEBI" id="CHEBI:18248"/>
    </ligandPart>
</feature>
<dbReference type="EMBL" id="JABSTR010000006">
    <property type="protein sequence ID" value="KAH9373590.1"/>
    <property type="molecule type" value="Genomic_DNA"/>
</dbReference>
<evidence type="ECO:0000256" key="3">
    <source>
        <dbReference type="ARBA" id="ARBA00023004"/>
    </source>
</evidence>
<comment type="similarity">
    <text evidence="1">Belongs to the cytochrome P450 family.</text>
</comment>
<dbReference type="SUPFAM" id="SSF48264">
    <property type="entry name" value="Cytochrome P450"/>
    <property type="match status" value="2"/>
</dbReference>
<dbReference type="Pfam" id="PF00067">
    <property type="entry name" value="p450"/>
    <property type="match status" value="2"/>
</dbReference>
<accession>A0A9J6G5A8</accession>
<comment type="caution">
    <text evidence="7">The sequence shown here is derived from an EMBL/GenBank/DDBJ whole genome shotgun (WGS) entry which is preliminary data.</text>
</comment>
<keyword evidence="4" id="KW-0503">Monooxygenase</keyword>
<dbReference type="GO" id="GO:0006082">
    <property type="term" value="P:organic acid metabolic process"/>
    <property type="evidence" value="ECO:0007669"/>
    <property type="project" value="TreeGrafter"/>
</dbReference>
<dbReference type="VEuPathDB" id="VectorBase:HLOH_051794"/>
<dbReference type="GO" id="GO:0005506">
    <property type="term" value="F:iron ion binding"/>
    <property type="evidence" value="ECO:0007669"/>
    <property type="project" value="InterPro"/>
</dbReference>
<keyword evidence="5" id="KW-0349">Heme</keyword>
<dbReference type="PRINTS" id="PR00463">
    <property type="entry name" value="EP450I"/>
</dbReference>
<evidence type="ECO:0000256" key="6">
    <source>
        <dbReference type="SAM" id="SignalP"/>
    </source>
</evidence>
<gene>
    <name evidence="7" type="ORF">HPB48_014813</name>
</gene>
<evidence type="ECO:0008006" key="9">
    <source>
        <dbReference type="Google" id="ProtNLM"/>
    </source>
</evidence>
<dbReference type="PRINTS" id="PR00385">
    <property type="entry name" value="P450"/>
</dbReference>
<name>A0A9J6G5A8_HAELO</name>
<dbReference type="PROSITE" id="PS00086">
    <property type="entry name" value="CYTOCHROME_P450"/>
    <property type="match status" value="2"/>
</dbReference>
<dbReference type="OMA" id="NEEWRTI"/>
<dbReference type="AlphaFoldDB" id="A0A9J6G5A8"/>
<feature type="signal peptide" evidence="6">
    <location>
        <begin position="1"/>
        <end position="16"/>
    </location>
</feature>
<dbReference type="GO" id="GO:0006805">
    <property type="term" value="P:xenobiotic metabolic process"/>
    <property type="evidence" value="ECO:0007669"/>
    <property type="project" value="TreeGrafter"/>
</dbReference>
<proteinExistence type="inferred from homology"/>
<dbReference type="InterPro" id="IPR002401">
    <property type="entry name" value="Cyt_P450_E_grp-I"/>
</dbReference>
<dbReference type="InterPro" id="IPR050182">
    <property type="entry name" value="Cytochrome_P450_fam2"/>
</dbReference>
<dbReference type="Gene3D" id="1.10.630.10">
    <property type="entry name" value="Cytochrome P450"/>
    <property type="match status" value="2"/>
</dbReference>
<evidence type="ECO:0000256" key="4">
    <source>
        <dbReference type="ARBA" id="ARBA00023033"/>
    </source>
</evidence>
<evidence type="ECO:0000256" key="5">
    <source>
        <dbReference type="PIRSR" id="PIRSR602401-1"/>
    </source>
</evidence>
<evidence type="ECO:0000256" key="1">
    <source>
        <dbReference type="ARBA" id="ARBA00010617"/>
    </source>
</evidence>
<dbReference type="InterPro" id="IPR036396">
    <property type="entry name" value="Cyt_P450_sf"/>
</dbReference>
<evidence type="ECO:0000313" key="7">
    <source>
        <dbReference type="EMBL" id="KAH9373590.1"/>
    </source>
</evidence>
<dbReference type="OrthoDB" id="1055148at2759"/>
<keyword evidence="3 5" id="KW-0408">Iron</keyword>
<organism evidence="7 8">
    <name type="scientific">Haemaphysalis longicornis</name>
    <name type="common">Bush tick</name>
    <dbReference type="NCBI Taxonomy" id="44386"/>
    <lineage>
        <taxon>Eukaryota</taxon>
        <taxon>Metazoa</taxon>
        <taxon>Ecdysozoa</taxon>
        <taxon>Arthropoda</taxon>
        <taxon>Chelicerata</taxon>
        <taxon>Arachnida</taxon>
        <taxon>Acari</taxon>
        <taxon>Parasitiformes</taxon>
        <taxon>Ixodida</taxon>
        <taxon>Ixodoidea</taxon>
        <taxon>Ixodidae</taxon>
        <taxon>Haemaphysalinae</taxon>
        <taxon>Haemaphysalis</taxon>
    </lineage>
</organism>
<evidence type="ECO:0000256" key="2">
    <source>
        <dbReference type="ARBA" id="ARBA00022723"/>
    </source>
</evidence>
<keyword evidence="6" id="KW-0732">Signal</keyword>
<sequence>MILALCLPLLVLIASALWLQKERLPEGVKLLPGPPGYPLVGHNPFFSNLFDRERLKKWAAEYGPVFRLKVGSSSIVILNDFESIKEVLNMKEVLYRTGNLVVDQAGMKGLLSLDGQAWIDNRRFCLQVLRDLGFGKTALEEQLKEEAGYLVSKISERRGEPFLIEDLLVPSTSNNITALVFGKRYPFEDAQRKFLDDRLKRVAGLVGSRNLSAFLPSWLLSIVTRIPKLRVGEAKRIFDEVLEFSRKEIKEHADTMDEYTNRDFIDAYLKKIKEEQGNPHSSFHMRSLIGNIFSFFGAGSSTVQSTLQWNLLLCAHQQQSIEWSAANERPAWRDHTAMPFTVATIWEVYRWRTVTPLGVPRLAGEDFVYKGNFVPKGSLVMANIRAVHMNADYWENPEEFNPSRFLKEDGSGLLPKPDKLIPFSVGKRMCPGEMLATAEIFLYLTAILQKYTVLPGEGHHSVDLSSEEAEYLVGKIGERRGEPFLIEELLVPSTSNNMTALVFGKRYPLDDPRRQFLDDKLKKVAKLVGAGNISALLPAWVSYVVNQAASLMHGEAKSVLGEVLSFSKEEVKEHEDTMDEYGNRDFIDAYLKKIAENKDNPNSGFHMDSLLGNSLLFFLAGSSTVQTTLEWHLLIVAQRPDSVQRRIQAEVDQVIGRERAPEWRDHSDMPFTVATMWEVYRWRTLVPLGVSRVAGEDVVYKNFFIPKGTIVMPNLRAVHINADYWENPDEFNPSRFLKEDESSLLPKPDKLIPFSVGKRMCPGELLATVEIFLYLTTFLQKYTVLPEESRGVNLSTEFTSLNLAQSQKLRFVLREVH</sequence>
<keyword evidence="2 5" id="KW-0479">Metal-binding</keyword>